<comment type="caution">
    <text evidence="2">The sequence shown here is derived from an EMBL/GenBank/DDBJ whole genome shotgun (WGS) entry which is preliminary data.</text>
</comment>
<proteinExistence type="predicted"/>
<protein>
    <recommendedName>
        <fullName evidence="1">Methyltransferase type 11 domain-containing protein</fullName>
    </recommendedName>
</protein>
<dbReference type="InterPro" id="IPR013216">
    <property type="entry name" value="Methyltransf_11"/>
</dbReference>
<evidence type="ECO:0000313" key="3">
    <source>
        <dbReference type="Proteomes" id="UP001175261"/>
    </source>
</evidence>
<organism evidence="2 3">
    <name type="scientific">Sarocladium strictum</name>
    <name type="common">Black bundle disease fungus</name>
    <name type="synonym">Acremonium strictum</name>
    <dbReference type="NCBI Taxonomy" id="5046"/>
    <lineage>
        <taxon>Eukaryota</taxon>
        <taxon>Fungi</taxon>
        <taxon>Dikarya</taxon>
        <taxon>Ascomycota</taxon>
        <taxon>Pezizomycotina</taxon>
        <taxon>Sordariomycetes</taxon>
        <taxon>Hypocreomycetidae</taxon>
        <taxon>Hypocreales</taxon>
        <taxon>Sarocladiaceae</taxon>
        <taxon>Sarocladium</taxon>
    </lineage>
</organism>
<evidence type="ECO:0000259" key="1">
    <source>
        <dbReference type="Pfam" id="PF08241"/>
    </source>
</evidence>
<dbReference type="GO" id="GO:0008757">
    <property type="term" value="F:S-adenosylmethionine-dependent methyltransferase activity"/>
    <property type="evidence" value="ECO:0007669"/>
    <property type="project" value="InterPro"/>
</dbReference>
<feature type="domain" description="Methyltransferase type 11" evidence="1">
    <location>
        <begin position="1"/>
        <end position="73"/>
    </location>
</feature>
<dbReference type="Proteomes" id="UP001175261">
    <property type="component" value="Unassembled WGS sequence"/>
</dbReference>
<dbReference type="SUPFAM" id="SSF53335">
    <property type="entry name" value="S-adenosyl-L-methionine-dependent methyltransferases"/>
    <property type="match status" value="1"/>
</dbReference>
<reference evidence="2" key="1">
    <citation type="submission" date="2022-10" db="EMBL/GenBank/DDBJ databases">
        <title>Determination and structural analysis of whole genome sequence of Sarocladium strictum F4-1.</title>
        <authorList>
            <person name="Hu L."/>
            <person name="Jiang Y."/>
        </authorList>
    </citation>
    <scope>NUCLEOTIDE SEQUENCE</scope>
    <source>
        <strain evidence="2">F4-1</strain>
    </source>
</reference>
<dbReference type="EMBL" id="JAPDFR010000008">
    <property type="protein sequence ID" value="KAK0384152.1"/>
    <property type="molecule type" value="Genomic_DNA"/>
</dbReference>
<name>A0AA39L4T1_SARSR</name>
<dbReference type="InterPro" id="IPR029063">
    <property type="entry name" value="SAM-dependent_MTases_sf"/>
</dbReference>
<dbReference type="Gene3D" id="3.40.50.150">
    <property type="entry name" value="Vaccinia Virus protein VP39"/>
    <property type="match status" value="1"/>
</dbReference>
<accession>A0AA39L4T1</accession>
<dbReference type="Pfam" id="PF08241">
    <property type="entry name" value="Methyltransf_11"/>
    <property type="match status" value="1"/>
</dbReference>
<evidence type="ECO:0000313" key="2">
    <source>
        <dbReference type="EMBL" id="KAK0384152.1"/>
    </source>
</evidence>
<gene>
    <name evidence="2" type="ORF">NLU13_8241</name>
</gene>
<sequence>MIKAAKELCKDVPACTFEVLDVTALPSSPTLQQGTFTKAFSNAALHWILRDPETRSGVFPAVHAALRPGGTFTFEMGGLGNVSEMRSSILLAVTRRVGLDKALASDPWFFPDEDWAKTEMERAGFRVDRVEREWRPTPTDKGGVEGWVRLMGKQILEAVEDGEEREECVKEVVAVLNEVCKMPNGGTMISYVRLRCQGTKI</sequence>
<keyword evidence="3" id="KW-1185">Reference proteome</keyword>
<dbReference type="AlphaFoldDB" id="A0AA39L4T1"/>